<feature type="domain" description="HTH cro/C1-type" evidence="1">
    <location>
        <begin position="16"/>
        <end position="74"/>
    </location>
</feature>
<dbReference type="Pfam" id="PF01381">
    <property type="entry name" value="HTH_3"/>
    <property type="match status" value="1"/>
</dbReference>
<evidence type="ECO:0000313" key="3">
    <source>
        <dbReference type="Proteomes" id="UP001606210"/>
    </source>
</evidence>
<comment type="caution">
    <text evidence="2">The sequence shown here is derived from an EMBL/GenBank/DDBJ whole genome shotgun (WGS) entry which is preliminary data.</text>
</comment>
<accession>A0ABW7EZI0</accession>
<dbReference type="InterPro" id="IPR010982">
    <property type="entry name" value="Lambda_DNA-bd_dom_sf"/>
</dbReference>
<dbReference type="Proteomes" id="UP001606210">
    <property type="component" value="Unassembled WGS sequence"/>
</dbReference>
<dbReference type="PROSITE" id="PS50943">
    <property type="entry name" value="HTH_CROC1"/>
    <property type="match status" value="1"/>
</dbReference>
<dbReference type="CDD" id="cd00093">
    <property type="entry name" value="HTH_XRE"/>
    <property type="match status" value="1"/>
</dbReference>
<dbReference type="SUPFAM" id="SSF47413">
    <property type="entry name" value="lambda repressor-like DNA-binding domains"/>
    <property type="match status" value="1"/>
</dbReference>
<name>A0ABW7EZI0_9BURK</name>
<keyword evidence="3" id="KW-1185">Reference proteome</keyword>
<proteinExistence type="predicted"/>
<dbReference type="InterPro" id="IPR001387">
    <property type="entry name" value="Cro/C1-type_HTH"/>
</dbReference>
<evidence type="ECO:0000259" key="1">
    <source>
        <dbReference type="PROSITE" id="PS50943"/>
    </source>
</evidence>
<organism evidence="2 3">
    <name type="scientific">Pelomonas parva</name>
    <dbReference type="NCBI Taxonomy" id="3299032"/>
    <lineage>
        <taxon>Bacteria</taxon>
        <taxon>Pseudomonadati</taxon>
        <taxon>Pseudomonadota</taxon>
        <taxon>Betaproteobacteria</taxon>
        <taxon>Burkholderiales</taxon>
        <taxon>Sphaerotilaceae</taxon>
        <taxon>Roseateles</taxon>
    </lineage>
</organism>
<dbReference type="SMART" id="SM00530">
    <property type="entry name" value="HTH_XRE"/>
    <property type="match status" value="1"/>
</dbReference>
<dbReference type="RefSeq" id="WP_394475816.1">
    <property type="nucleotide sequence ID" value="NZ_JBIGHV010000001.1"/>
</dbReference>
<gene>
    <name evidence="2" type="ORF">ACG00Y_02950</name>
</gene>
<evidence type="ECO:0000313" key="2">
    <source>
        <dbReference type="EMBL" id="MFG6428850.1"/>
    </source>
</evidence>
<dbReference type="Gene3D" id="1.10.260.40">
    <property type="entry name" value="lambda repressor-like DNA-binding domains"/>
    <property type="match status" value="1"/>
</dbReference>
<sequence length="107" mass="11797">MAKAGIAAGDVWPKRLKEARVALGLSQKQLGIDAGLDEFVASTRINRYELGVHAPDYQMSMRLAHVLQVPTAFLYCDNDEMAQMVLAFHRAPKAARRHALAALQGHE</sequence>
<dbReference type="EMBL" id="JBIGHV010000001">
    <property type="protein sequence ID" value="MFG6428850.1"/>
    <property type="molecule type" value="Genomic_DNA"/>
</dbReference>
<reference evidence="2 3" key="1">
    <citation type="submission" date="2024-08" db="EMBL/GenBank/DDBJ databases">
        <authorList>
            <person name="Lu H."/>
        </authorList>
    </citation>
    <scope>NUCLEOTIDE SEQUENCE [LARGE SCALE GENOMIC DNA]</scope>
    <source>
        <strain evidence="2 3">LYH14W</strain>
    </source>
</reference>
<protein>
    <submittedName>
        <fullName evidence="2">Helix-turn-helix domain-containing protein</fullName>
    </submittedName>
</protein>